<dbReference type="Proteomes" id="UP000238390">
    <property type="component" value="Chromosome"/>
</dbReference>
<feature type="transmembrane region" description="Helical" evidence="1">
    <location>
        <begin position="6"/>
        <end position="23"/>
    </location>
</feature>
<evidence type="ECO:0000313" key="2">
    <source>
        <dbReference type="EMBL" id="AVK05520.1"/>
    </source>
</evidence>
<dbReference type="AlphaFoldDB" id="A0A2R3IUC2"/>
<keyword evidence="1" id="KW-0472">Membrane</keyword>
<gene>
    <name evidence="2" type="ORF">CSB93_5280</name>
</gene>
<keyword evidence="3" id="KW-1185">Reference proteome</keyword>
<evidence type="ECO:0000313" key="3">
    <source>
        <dbReference type="Proteomes" id="UP000238390"/>
    </source>
</evidence>
<dbReference type="EMBL" id="CP027169">
    <property type="protein sequence ID" value="AVK05520.1"/>
    <property type="molecule type" value="Genomic_DNA"/>
</dbReference>
<protein>
    <submittedName>
        <fullName evidence="2">Uncharacterized protein</fullName>
    </submittedName>
</protein>
<name>A0A2R3IUC2_9PSED</name>
<keyword evidence="1" id="KW-1133">Transmembrane helix</keyword>
<organism evidence="2 3">
    <name type="scientific">Pseudomonas paraeruginosa</name>
    <dbReference type="NCBI Taxonomy" id="2994495"/>
    <lineage>
        <taxon>Bacteria</taxon>
        <taxon>Pseudomonadati</taxon>
        <taxon>Pseudomonadota</taxon>
        <taxon>Gammaproteobacteria</taxon>
        <taxon>Pseudomonadales</taxon>
        <taxon>Pseudomonadaceae</taxon>
        <taxon>Pseudomonas</taxon>
    </lineage>
</organism>
<sequence>MLDGSPVPIVSMCAFCIYVLNVFNNAVQLSRILSFGDLFSRKVCFF</sequence>
<evidence type="ECO:0000256" key="1">
    <source>
        <dbReference type="SAM" id="Phobius"/>
    </source>
</evidence>
<reference evidence="2 3" key="1">
    <citation type="submission" date="2018-02" db="EMBL/GenBank/DDBJ databases">
        <title>FDA/CDC Antimicrobial Resistant Isolate Bank Genome Sequencing.</title>
        <authorList>
            <person name="Benahmed F.H."/>
            <person name="Lutgring J.D."/>
            <person name="Yoo B."/>
            <person name="Machado M."/>
            <person name="Brown A."/>
            <person name="McAllister G."/>
            <person name="Perry A."/>
            <person name="Halpin A.L."/>
            <person name="Vavikolanu K."/>
            <person name="Ott S."/>
            <person name="Zhao X."/>
            <person name="Tallon L.J."/>
            <person name="Sadzewicz L."/>
            <person name="Aluvathingal J."/>
            <person name="Nadendla S."/>
            <person name="Voskania-kordi A."/>
            <person name="Simonyan V."/>
            <person name="Patel J."/>
            <person name="Shawar R.M."/>
        </authorList>
    </citation>
    <scope>NUCLEOTIDE SEQUENCE [LARGE SCALE GENOMIC DNA]</scope>
    <source>
        <strain evidence="2 3">AR_0356</strain>
    </source>
</reference>
<keyword evidence="1" id="KW-0812">Transmembrane</keyword>
<accession>A0A2R3IUC2</accession>
<proteinExistence type="predicted"/>